<accession>A0AA48M0B4</accession>
<dbReference type="EMBL" id="OY288114">
    <property type="protein sequence ID" value="CAJ0874664.1"/>
    <property type="molecule type" value="Genomic_DNA"/>
</dbReference>
<evidence type="ECO:0008006" key="2">
    <source>
        <dbReference type="Google" id="ProtNLM"/>
    </source>
</evidence>
<dbReference type="AlphaFoldDB" id="A0AA48M0B4"/>
<gene>
    <name evidence="1" type="ORF">AMST5_02623</name>
</gene>
<proteinExistence type="predicted"/>
<sequence>MKQLVSKELHAYWSGLKSARLAPERNDIDLAAIRHLLANVFILQVDRARSYPLEMCGTRISALRLADQKGRSFLDLWSEEDHQTIVSAISAVTDETRPVVVGARSGAGDLPRLDVELLLLPLRHFGKTHSLALGALTPANQPEWLGRKIAPALHVSSLRVLGAGRQGVVTASLNRPRLVLHEGGKTAGFSL</sequence>
<dbReference type="InterPro" id="IPR009922">
    <property type="entry name" value="DUF1457"/>
</dbReference>
<dbReference type="Pfam" id="PF07310">
    <property type="entry name" value="PAS_5"/>
    <property type="match status" value="1"/>
</dbReference>
<protein>
    <recommendedName>
        <fullName evidence="2">PAS domain-containing protein</fullName>
    </recommendedName>
</protein>
<dbReference type="PIRSF" id="PIRSF031878">
    <property type="entry name" value="UCP031878"/>
    <property type="match status" value="1"/>
</dbReference>
<reference evidence="1" key="1">
    <citation type="submission" date="2023-07" db="EMBL/GenBank/DDBJ databases">
        <authorList>
            <person name="Pelsma A.J. K."/>
        </authorList>
    </citation>
    <scope>NUCLEOTIDE SEQUENCE</scope>
</reference>
<organism evidence="1">
    <name type="scientific">freshwater sediment metagenome</name>
    <dbReference type="NCBI Taxonomy" id="556182"/>
    <lineage>
        <taxon>unclassified sequences</taxon>
        <taxon>metagenomes</taxon>
        <taxon>ecological metagenomes</taxon>
    </lineage>
</organism>
<evidence type="ECO:0000313" key="1">
    <source>
        <dbReference type="EMBL" id="CAJ0874664.1"/>
    </source>
</evidence>
<name>A0AA48M0B4_9ZZZZ</name>